<gene>
    <name evidence="2" type="ORF">SAMN04487788_0034</name>
</gene>
<feature type="signal peptide" evidence="1">
    <location>
        <begin position="1"/>
        <end position="27"/>
    </location>
</feature>
<feature type="chain" id="PRO_5038434003" description="Lipoprotein LpqH" evidence="1">
    <location>
        <begin position="28"/>
        <end position="177"/>
    </location>
</feature>
<protein>
    <recommendedName>
        <fullName evidence="4">Lipoprotein LpqH</fullName>
    </recommendedName>
</protein>
<keyword evidence="1" id="KW-0732">Signal</keyword>
<dbReference type="PROSITE" id="PS51257">
    <property type="entry name" value="PROKAR_LIPOPROTEIN"/>
    <property type="match status" value="1"/>
</dbReference>
<evidence type="ECO:0000256" key="1">
    <source>
        <dbReference type="SAM" id="SignalP"/>
    </source>
</evidence>
<proteinExistence type="predicted"/>
<organism evidence="2 3">
    <name type="scientific">Microbacterium testaceum (strain StLB037)</name>
    <dbReference type="NCBI Taxonomy" id="979556"/>
    <lineage>
        <taxon>Bacteria</taxon>
        <taxon>Bacillati</taxon>
        <taxon>Actinomycetota</taxon>
        <taxon>Actinomycetes</taxon>
        <taxon>Micrococcales</taxon>
        <taxon>Microbacteriaceae</taxon>
        <taxon>Microbacterium</taxon>
    </lineage>
</organism>
<evidence type="ECO:0000313" key="3">
    <source>
        <dbReference type="Proteomes" id="UP000186456"/>
    </source>
</evidence>
<reference evidence="2 3" key="1">
    <citation type="submission" date="2016-10" db="EMBL/GenBank/DDBJ databases">
        <authorList>
            <person name="de Groot N.N."/>
        </authorList>
    </citation>
    <scope>NUCLEOTIDE SEQUENCE [LARGE SCALE GENOMIC DNA]</scope>
    <source>
        <strain evidence="2 3">StLB037</strain>
    </source>
</reference>
<evidence type="ECO:0008006" key="4">
    <source>
        <dbReference type="Google" id="ProtNLM"/>
    </source>
</evidence>
<dbReference type="AlphaFoldDB" id="A0A1H0KK63"/>
<dbReference type="Proteomes" id="UP000186456">
    <property type="component" value="Unassembled WGS sequence"/>
</dbReference>
<evidence type="ECO:0000313" key="2">
    <source>
        <dbReference type="EMBL" id="SDO56112.1"/>
    </source>
</evidence>
<sequence length="177" mass="18013">MPPRPDPRTTLVVLASFAALGLTGCTATIPDAAPSPTATQAAPAAIDTVEITFVADGERRTVSAGVGDGLRACDDARTRVTADSPSPNAGVMVPQIGDTEDATTVSAWAIDGYAVQFLGEGEVTVADDAFRGTEIHGTANALPVESDAAPKIGDLDLRKAPPVEATLTFAVACPPTR</sequence>
<dbReference type="EMBL" id="FNJN01000001">
    <property type="protein sequence ID" value="SDO56112.1"/>
    <property type="molecule type" value="Genomic_DNA"/>
</dbReference>
<dbReference type="RefSeq" id="WP_074694032.1">
    <property type="nucleotide sequence ID" value="NZ_FNJN01000001.1"/>
</dbReference>
<accession>A0A1H0KK63</accession>
<name>A0A1H0KK63_MICTS</name>